<evidence type="ECO:0000313" key="1">
    <source>
        <dbReference type="EMBL" id="TQL51666.1"/>
    </source>
</evidence>
<accession>A0A542YUA2</accession>
<dbReference type="RefSeq" id="WP_267128620.1">
    <property type="nucleotide sequence ID" value="NZ_BAAAIK010000011.1"/>
</dbReference>
<proteinExistence type="predicted"/>
<sequence length="43" mass="4614">MGQVALDRTDTVAYHLDFDAGADTVLRSLTLGYAVCLLEQLTG</sequence>
<dbReference type="AlphaFoldDB" id="A0A542YUA2"/>
<reference evidence="1 2" key="1">
    <citation type="submission" date="2019-06" db="EMBL/GenBank/DDBJ databases">
        <title>Sequencing the genomes of 1000 actinobacteria strains.</title>
        <authorList>
            <person name="Klenk H.-P."/>
        </authorList>
    </citation>
    <scope>NUCLEOTIDE SEQUENCE [LARGE SCALE GENOMIC DNA]</scope>
    <source>
        <strain evidence="1 2">DSM 12335</strain>
    </source>
</reference>
<dbReference type="Proteomes" id="UP000319516">
    <property type="component" value="Unassembled WGS sequence"/>
</dbReference>
<protein>
    <submittedName>
        <fullName evidence="1">Uncharacterized protein</fullName>
    </submittedName>
</protein>
<comment type="caution">
    <text evidence="1">The sequence shown here is derived from an EMBL/GenBank/DDBJ whole genome shotgun (WGS) entry which is preliminary data.</text>
</comment>
<organism evidence="1 2">
    <name type="scientific">Ornithinicoccus hortensis</name>
    <dbReference type="NCBI Taxonomy" id="82346"/>
    <lineage>
        <taxon>Bacteria</taxon>
        <taxon>Bacillati</taxon>
        <taxon>Actinomycetota</taxon>
        <taxon>Actinomycetes</taxon>
        <taxon>Micrococcales</taxon>
        <taxon>Intrasporangiaceae</taxon>
        <taxon>Ornithinicoccus</taxon>
    </lineage>
</organism>
<dbReference type="EMBL" id="VFOP01000001">
    <property type="protein sequence ID" value="TQL51666.1"/>
    <property type="molecule type" value="Genomic_DNA"/>
</dbReference>
<gene>
    <name evidence="1" type="ORF">FB467_2817</name>
</gene>
<name>A0A542YUA2_9MICO</name>
<evidence type="ECO:0000313" key="2">
    <source>
        <dbReference type="Proteomes" id="UP000319516"/>
    </source>
</evidence>
<keyword evidence="2" id="KW-1185">Reference proteome</keyword>